<proteinExistence type="inferred from homology"/>
<keyword evidence="4 6" id="KW-0238">DNA-binding</keyword>
<keyword evidence="3 6" id="KW-0815">Transposition</keyword>
<dbReference type="InterPro" id="IPR001207">
    <property type="entry name" value="Transposase_mutator"/>
</dbReference>
<evidence type="ECO:0000313" key="9">
    <source>
        <dbReference type="Proteomes" id="UP000595841"/>
    </source>
</evidence>
<organism evidence="8 9">
    <name type="scientific">Paenibacillus sonchi</name>
    <dbReference type="NCBI Taxonomy" id="373687"/>
    <lineage>
        <taxon>Bacteria</taxon>
        <taxon>Bacillati</taxon>
        <taxon>Bacillota</taxon>
        <taxon>Bacilli</taxon>
        <taxon>Bacillales</taxon>
        <taxon>Paenibacillaceae</taxon>
        <taxon>Paenibacillus</taxon>
        <taxon>Paenibacillus sonchi group</taxon>
    </lineage>
</organism>
<dbReference type="PROSITE" id="PS01007">
    <property type="entry name" value="TRANSPOSASE_MUTATOR"/>
    <property type="match status" value="1"/>
</dbReference>
<dbReference type="KEGG" id="pson:JI735_26030"/>
<dbReference type="GO" id="GO:0004803">
    <property type="term" value="F:transposase activity"/>
    <property type="evidence" value="ECO:0007669"/>
    <property type="project" value="UniProtKB-UniRule"/>
</dbReference>
<accession>A0A974PB79</accession>
<keyword evidence="5 6" id="KW-0233">DNA recombination</keyword>
<keyword evidence="9" id="KW-1185">Reference proteome</keyword>
<comment type="similarity">
    <text evidence="2 6">Belongs to the transposase mutator family.</text>
</comment>
<dbReference type="Proteomes" id="UP000595841">
    <property type="component" value="Chromosome"/>
</dbReference>
<reference evidence="8 9" key="1">
    <citation type="submission" date="2021-01" db="EMBL/GenBank/DDBJ databases">
        <title>Whole genome sequence of Paenibacillus sonchi LMG 24727 for comparative genomics.</title>
        <authorList>
            <person name="Lee G."/>
            <person name="Kim M.-J."/>
            <person name="Lim K."/>
            <person name="Shin J.-H."/>
        </authorList>
    </citation>
    <scope>NUCLEOTIDE SEQUENCE [LARGE SCALE GENOMIC DNA]</scope>
    <source>
        <strain evidence="8 9">LMG 24727</strain>
    </source>
</reference>
<evidence type="ECO:0000256" key="1">
    <source>
        <dbReference type="ARBA" id="ARBA00002190"/>
    </source>
</evidence>
<dbReference type="AlphaFoldDB" id="A0A974PB79"/>
<name>A0A974PB79_9BACL</name>
<dbReference type="GO" id="GO:0006313">
    <property type="term" value="P:DNA transposition"/>
    <property type="evidence" value="ECO:0007669"/>
    <property type="project" value="UniProtKB-UniRule"/>
</dbReference>
<evidence type="ECO:0000256" key="4">
    <source>
        <dbReference type="ARBA" id="ARBA00023125"/>
    </source>
</evidence>
<dbReference type="RefSeq" id="WP_202676580.1">
    <property type="nucleotide sequence ID" value="NZ_CP068595.1"/>
</dbReference>
<gene>
    <name evidence="7" type="ORF">JI735_26030</name>
    <name evidence="8" type="ORF">JI735_30835</name>
</gene>
<dbReference type="NCBIfam" id="NF033543">
    <property type="entry name" value="transpos_IS256"/>
    <property type="match status" value="1"/>
</dbReference>
<dbReference type="PANTHER" id="PTHR33217">
    <property type="entry name" value="TRANSPOSASE FOR INSERTION SEQUENCE ELEMENT IS1081"/>
    <property type="match status" value="1"/>
</dbReference>
<evidence type="ECO:0000313" key="7">
    <source>
        <dbReference type="EMBL" id="QQZ59990.1"/>
    </source>
</evidence>
<evidence type="ECO:0000256" key="2">
    <source>
        <dbReference type="ARBA" id="ARBA00010961"/>
    </source>
</evidence>
<keyword evidence="6" id="KW-0814">Transposable element</keyword>
<evidence type="ECO:0000313" key="8">
    <source>
        <dbReference type="EMBL" id="QQZ60799.1"/>
    </source>
</evidence>
<dbReference type="Pfam" id="PF00872">
    <property type="entry name" value="Transposase_mut"/>
    <property type="match status" value="1"/>
</dbReference>
<evidence type="ECO:0000256" key="5">
    <source>
        <dbReference type="ARBA" id="ARBA00023172"/>
    </source>
</evidence>
<comment type="function">
    <text evidence="1 6">Required for the transposition of the insertion element.</text>
</comment>
<dbReference type="EMBL" id="CP068595">
    <property type="protein sequence ID" value="QQZ59990.1"/>
    <property type="molecule type" value="Genomic_DNA"/>
</dbReference>
<evidence type="ECO:0000256" key="3">
    <source>
        <dbReference type="ARBA" id="ARBA00022578"/>
    </source>
</evidence>
<dbReference type="PANTHER" id="PTHR33217:SF8">
    <property type="entry name" value="MUTATOR FAMILY TRANSPOSASE"/>
    <property type="match status" value="1"/>
</dbReference>
<protein>
    <recommendedName>
        <fullName evidence="6">Mutator family transposase</fullName>
    </recommendedName>
</protein>
<evidence type="ECO:0000256" key="6">
    <source>
        <dbReference type="RuleBase" id="RU365089"/>
    </source>
</evidence>
<sequence length="396" mass="45869">MTIVPENMLNNLFENLVTQFVKENLESIMRAEIQEFMATEESGPSNSRNGYYPRNLHTKYGNVENLKVPRDRQALFQTQLFEPYQRRDGSLEEAVIQMYKSGMGTRDVARFIESMFGSHYSPTTVSNITATVLEDIHQWQKRPLQKRYSVIYLDGLYVKLKRGTVGGEVVYFAMGIDEEGHRQILGFYVGGQESANGWREVLKDLYDRGAQEVLLGVFDGLPGLDGAFRETYPKADVQHCVVHKIRSTFPKIRVQHKTEVIEDLKTIYTSADEDVARAAFDTVKAKWGKLYPKEMQSWEEQLATLLTFYKYPALIKEAIYTSNPIERMNKEIRKRLKPMNSLTNMDAAEKIVYLDVVEYNERFAERVIRGFGDLEVKKKLNEMFEARYPAQELQEK</sequence>
<dbReference type="KEGG" id="pson:JI735_30835"/>
<dbReference type="EMBL" id="CP068595">
    <property type="protein sequence ID" value="QQZ60799.1"/>
    <property type="molecule type" value="Genomic_DNA"/>
</dbReference>
<dbReference type="GO" id="GO:0003677">
    <property type="term" value="F:DNA binding"/>
    <property type="evidence" value="ECO:0007669"/>
    <property type="project" value="UniProtKB-UniRule"/>
</dbReference>